<dbReference type="Pfam" id="PF00884">
    <property type="entry name" value="Sulfatase"/>
    <property type="match status" value="1"/>
</dbReference>
<evidence type="ECO:0000259" key="3">
    <source>
        <dbReference type="Pfam" id="PF00884"/>
    </source>
</evidence>
<dbReference type="Gene3D" id="3.40.720.10">
    <property type="entry name" value="Alkaline Phosphatase, subunit A"/>
    <property type="match status" value="1"/>
</dbReference>
<feature type="transmembrane region" description="Helical" evidence="2">
    <location>
        <begin position="52"/>
        <end position="71"/>
    </location>
</feature>
<sequence length="645" mass="68464">MPRIAHTSDPRMPGGHGPREDLVGGPPRAWPRGALLRRLDVVGSAVPSFRRALCLLLAGAGAKLVLVALRALDGAAAGLATPWAVPALLYQEVWVALGALALDFGLTRAGARRAGWAIYAVAALYMSANVPIARQFGTPLTWAFVEATGGALGDSIAAYVTPGNVAAVLVTLAWAAALPWFVRRPPRRVGALAIAAALAIALGPAGVRRCETLGLHRNAIAALVTTRLARMTERSGSQGQVATVPAEGPAIDLTHLAGAARGRDVIWVVLESTGARYLTLHGAEVEATPRLTKLARGGVVFESAYTSYPESIKSLYALLCGRAPAPDTAAADYAAGKAPCEPLPQLLQEHGYRTGLFHSGRFVYLGMRNMIAERGLTALHDAQTIGGEHAVSFGTDDAATAARLLQWIDESPQQPFFALYMPIAGHHPYRSPGAGTRPFAAETDLEHYRNDLFAGDEALGRLIDGLAARGRLDDVLWVIQGDHGEAFQQHPGNFAHSLFVYEENVHVPLVIVPPRAFASPVRAPQVAGAIDVAPTIAALLDVPAPASWTGRSLLTSAPGVARFFSDYNSVLLGLRTGRWKCIVEPERGQVRVFDVVDDPGETRDVAAVRAEWARACESDLLDWAVRSRAAVLEGQRRSAAEDAGP</sequence>
<dbReference type="InterPro" id="IPR052701">
    <property type="entry name" value="GAG_Ulvan_Degrading_Sulfatases"/>
</dbReference>
<dbReference type="PANTHER" id="PTHR43751">
    <property type="entry name" value="SULFATASE"/>
    <property type="match status" value="1"/>
</dbReference>
<evidence type="ECO:0000313" key="4">
    <source>
        <dbReference type="EMBL" id="MDC0674505.1"/>
    </source>
</evidence>
<gene>
    <name evidence="4" type="ORF">POL58_42555</name>
</gene>
<organism evidence="4 5">
    <name type="scientific">Nannocystis radixulma</name>
    <dbReference type="NCBI Taxonomy" id="2995305"/>
    <lineage>
        <taxon>Bacteria</taxon>
        <taxon>Pseudomonadati</taxon>
        <taxon>Myxococcota</taxon>
        <taxon>Polyangia</taxon>
        <taxon>Nannocystales</taxon>
        <taxon>Nannocystaceae</taxon>
        <taxon>Nannocystis</taxon>
    </lineage>
</organism>
<feature type="transmembrane region" description="Helical" evidence="2">
    <location>
        <begin position="156"/>
        <end position="182"/>
    </location>
</feature>
<comment type="caution">
    <text evidence="4">The sequence shown here is derived from an EMBL/GenBank/DDBJ whole genome shotgun (WGS) entry which is preliminary data.</text>
</comment>
<name>A0ABT5BK25_9BACT</name>
<protein>
    <submittedName>
        <fullName evidence="4">Sulfatase-like hydrolase/transferase</fullName>
    </submittedName>
</protein>
<keyword evidence="2" id="KW-1133">Transmembrane helix</keyword>
<evidence type="ECO:0000256" key="1">
    <source>
        <dbReference type="SAM" id="MobiDB-lite"/>
    </source>
</evidence>
<dbReference type="EMBL" id="JAQNDN010000024">
    <property type="protein sequence ID" value="MDC0674505.1"/>
    <property type="molecule type" value="Genomic_DNA"/>
</dbReference>
<dbReference type="InterPro" id="IPR000917">
    <property type="entry name" value="Sulfatase_N"/>
</dbReference>
<evidence type="ECO:0000313" key="5">
    <source>
        <dbReference type="Proteomes" id="UP001217838"/>
    </source>
</evidence>
<evidence type="ECO:0000256" key="2">
    <source>
        <dbReference type="SAM" id="Phobius"/>
    </source>
</evidence>
<accession>A0ABT5BK25</accession>
<feature type="transmembrane region" description="Helical" evidence="2">
    <location>
        <begin position="83"/>
        <end position="104"/>
    </location>
</feature>
<dbReference type="RefSeq" id="WP_272008808.1">
    <property type="nucleotide sequence ID" value="NZ_JAQNDN010000024.1"/>
</dbReference>
<keyword evidence="5" id="KW-1185">Reference proteome</keyword>
<dbReference type="InterPro" id="IPR017850">
    <property type="entry name" value="Alkaline_phosphatase_core_sf"/>
</dbReference>
<keyword evidence="2" id="KW-0812">Transmembrane</keyword>
<feature type="region of interest" description="Disordered" evidence="1">
    <location>
        <begin position="1"/>
        <end position="26"/>
    </location>
</feature>
<feature type="transmembrane region" description="Helical" evidence="2">
    <location>
        <begin position="116"/>
        <end position="136"/>
    </location>
</feature>
<feature type="domain" description="Sulfatase N-terminal" evidence="3">
    <location>
        <begin position="264"/>
        <end position="542"/>
    </location>
</feature>
<feature type="transmembrane region" description="Helical" evidence="2">
    <location>
        <begin position="189"/>
        <end position="207"/>
    </location>
</feature>
<dbReference type="SUPFAM" id="SSF53649">
    <property type="entry name" value="Alkaline phosphatase-like"/>
    <property type="match status" value="1"/>
</dbReference>
<keyword evidence="2" id="KW-0472">Membrane</keyword>
<reference evidence="4 5" key="1">
    <citation type="submission" date="2022-11" db="EMBL/GenBank/DDBJ databases">
        <title>Minimal conservation of predation-associated metabolite biosynthetic gene clusters underscores biosynthetic potential of Myxococcota including descriptions for ten novel species: Archangium lansinium sp. nov., Myxococcus landrumus sp. nov., Nannocystis bai.</title>
        <authorList>
            <person name="Ahearne A."/>
            <person name="Stevens C."/>
            <person name="Dowd S."/>
        </authorList>
    </citation>
    <scope>NUCLEOTIDE SEQUENCE [LARGE SCALE GENOMIC DNA]</scope>
    <source>
        <strain evidence="4 5">NCELM</strain>
    </source>
</reference>
<dbReference type="Proteomes" id="UP001217838">
    <property type="component" value="Unassembled WGS sequence"/>
</dbReference>
<proteinExistence type="predicted"/>
<dbReference type="PANTHER" id="PTHR43751:SF3">
    <property type="entry name" value="SULFATASE N-TERMINAL DOMAIN-CONTAINING PROTEIN"/>
    <property type="match status" value="1"/>
</dbReference>